<accession>A0A6H5GDV5</accession>
<proteinExistence type="predicted"/>
<evidence type="ECO:0000313" key="2">
    <source>
        <dbReference type="EMBL" id="CAB0000795.1"/>
    </source>
</evidence>
<dbReference type="OrthoDB" id="6415662at2759"/>
<reference evidence="2 3" key="1">
    <citation type="submission" date="2020-02" db="EMBL/GenBank/DDBJ databases">
        <authorList>
            <person name="Ferguson B K."/>
        </authorList>
    </citation>
    <scope>NUCLEOTIDE SEQUENCE [LARGE SCALE GENOMIC DNA]</scope>
</reference>
<dbReference type="SUPFAM" id="SSF48726">
    <property type="entry name" value="Immunoglobulin"/>
    <property type="match status" value="1"/>
</dbReference>
<evidence type="ECO:0000313" key="3">
    <source>
        <dbReference type="Proteomes" id="UP000479000"/>
    </source>
</evidence>
<dbReference type="PANTHER" id="PTHR21261">
    <property type="entry name" value="BEAT PROTEIN"/>
    <property type="match status" value="1"/>
</dbReference>
<keyword evidence="3" id="KW-1185">Reference proteome</keyword>
<organism evidence="2 3">
    <name type="scientific">Nesidiocoris tenuis</name>
    <dbReference type="NCBI Taxonomy" id="355587"/>
    <lineage>
        <taxon>Eukaryota</taxon>
        <taxon>Metazoa</taxon>
        <taxon>Ecdysozoa</taxon>
        <taxon>Arthropoda</taxon>
        <taxon>Hexapoda</taxon>
        <taxon>Insecta</taxon>
        <taxon>Pterygota</taxon>
        <taxon>Neoptera</taxon>
        <taxon>Paraneoptera</taxon>
        <taxon>Hemiptera</taxon>
        <taxon>Heteroptera</taxon>
        <taxon>Panheteroptera</taxon>
        <taxon>Cimicomorpha</taxon>
        <taxon>Miridae</taxon>
        <taxon>Dicyphina</taxon>
        <taxon>Nesidiocoris</taxon>
    </lineage>
</organism>
<dbReference type="PROSITE" id="PS50835">
    <property type="entry name" value="IG_LIKE"/>
    <property type="match status" value="1"/>
</dbReference>
<name>A0A6H5GDV5_9HEMI</name>
<sequence>MSNERLDGFIFSNVAPGVEYGQARHQVDPEDLFINARLPLHIKQQQSSRGACACAFLGGSGFSIPLRNTSATIRPLTPQQGQSDASNQFDDYQFCGTADRAREHTGGECLRLLRLSVPPYKMRGESAFLECDYDLEGNTLYAVKWYKDNEEFYRYVPRASPPQHSYNLEGVRVIQSEGSFSNTFAQLKGRECGLRPLSAPCTFEILFRQLPHVGLFGCSSQSSFPSMEQSNAKQVVLRTVNLKSIGDYRCEVSAEKPRFVSDSKEARMEVISASTTVTKGPQSLATKGSLPELISRYICLKHEVSSVYIASDAAPQSAAALFERRPAAAEVRRKSAAVAVRHNGQRSRWISFSSSSAARSFAHEPKLELILSLKLKLILNSKVDEKRTSSYLFSPFYYYYSQLLWPECSVRSLLSSLVSTFGEGTPENVNVHIFSPCASRVDSPHYRHFWKLSSFLELFVCLHFIIESSIAKVATQVLSRTRMNGIGELQLPHPTTPPGLVGLKKCGTISPQWALNLYQT</sequence>
<dbReference type="Gene3D" id="2.60.40.10">
    <property type="entry name" value="Immunoglobulins"/>
    <property type="match status" value="1"/>
</dbReference>
<dbReference type="InterPro" id="IPR007110">
    <property type="entry name" value="Ig-like_dom"/>
</dbReference>
<dbReference type="Proteomes" id="UP000479000">
    <property type="component" value="Unassembled WGS sequence"/>
</dbReference>
<dbReference type="InterPro" id="IPR036179">
    <property type="entry name" value="Ig-like_dom_sf"/>
</dbReference>
<feature type="domain" description="Ig-like" evidence="1">
    <location>
        <begin position="124"/>
        <end position="261"/>
    </location>
</feature>
<gene>
    <name evidence="2" type="ORF">NTEN_LOCUS6582</name>
</gene>
<dbReference type="PANTHER" id="PTHR21261:SF14">
    <property type="entry name" value="BEATEN PATH IV, ISOFORM B"/>
    <property type="match status" value="1"/>
</dbReference>
<dbReference type="EMBL" id="CADCXU010009923">
    <property type="protein sequence ID" value="CAB0000795.1"/>
    <property type="molecule type" value="Genomic_DNA"/>
</dbReference>
<dbReference type="AlphaFoldDB" id="A0A6H5GDV5"/>
<protein>
    <recommendedName>
        <fullName evidence="1">Ig-like domain-containing protein</fullName>
    </recommendedName>
</protein>
<dbReference type="InterPro" id="IPR013783">
    <property type="entry name" value="Ig-like_fold"/>
</dbReference>
<evidence type="ECO:0000259" key="1">
    <source>
        <dbReference type="PROSITE" id="PS50835"/>
    </source>
</evidence>